<keyword evidence="3" id="KW-1185">Reference proteome</keyword>
<evidence type="ECO:0000313" key="3">
    <source>
        <dbReference type="Proteomes" id="UP000195570"/>
    </source>
</evidence>
<dbReference type="AlphaFoldDB" id="A0A1G4I2G2"/>
<keyword evidence="1" id="KW-1133">Transmembrane helix</keyword>
<sequence length="250" mass="27538">MMRRQTYVWSIFTGASAAYRWFPPRRECFRFAGAEANSAGGGAGASSGVHQTVAVNAAPEGFWRCLFSSWQQGLVASIGAVTGIGAVGFFLYVSMKDDTVHHTAAVASEALGDARLRERATNLSKEVVESVLKDQKSVELVVGLVVRVLQEDDSMIAVSSFLRSLFEDHYTQEVTKKFVLMTLLDPWIQEQVRLIAKDLVKGLLRDPEVKKALVEFLSDSAATSLHDERLHYNMAHAVRSVAKRAVSPFT</sequence>
<protein>
    <submittedName>
        <fullName evidence="2">Uncharacterized protein</fullName>
    </submittedName>
</protein>
<accession>A0A1G4I2G2</accession>
<dbReference type="EMBL" id="CZPT02000457">
    <property type="protein sequence ID" value="SCU65906.1"/>
    <property type="molecule type" value="Genomic_DNA"/>
</dbReference>
<feature type="transmembrane region" description="Helical" evidence="1">
    <location>
        <begin position="74"/>
        <end position="93"/>
    </location>
</feature>
<name>A0A1G4I2G2_TRYEQ</name>
<dbReference type="PANTHER" id="PTHR37935:SF1">
    <property type="entry name" value="CHROMOSOME UNDETERMINED SCAFFOLD_14, WHOLE GENOME SHOTGUN SEQUENCE"/>
    <property type="match status" value="1"/>
</dbReference>
<dbReference type="RefSeq" id="XP_067077420.1">
    <property type="nucleotide sequence ID" value="XM_067221319.1"/>
</dbReference>
<comment type="caution">
    <text evidence="2">The sequence shown here is derived from an EMBL/GenBank/DDBJ whole genome shotgun (WGS) entry which is preliminary data.</text>
</comment>
<dbReference type="GeneID" id="92380246"/>
<reference evidence="2" key="1">
    <citation type="submission" date="2016-09" db="EMBL/GenBank/DDBJ databases">
        <authorList>
            <person name="Hebert L."/>
            <person name="Moumen B."/>
        </authorList>
    </citation>
    <scope>NUCLEOTIDE SEQUENCE [LARGE SCALE GENOMIC DNA]</scope>
    <source>
        <strain evidence="2">OVI</strain>
    </source>
</reference>
<proteinExistence type="predicted"/>
<keyword evidence="1" id="KW-0812">Transmembrane</keyword>
<keyword evidence="1" id="KW-0472">Membrane</keyword>
<gene>
    <name evidence="2" type="ORF">TEOVI_000631200</name>
</gene>
<organism evidence="2 3">
    <name type="scientific">Trypanosoma equiperdum</name>
    <dbReference type="NCBI Taxonomy" id="5694"/>
    <lineage>
        <taxon>Eukaryota</taxon>
        <taxon>Discoba</taxon>
        <taxon>Euglenozoa</taxon>
        <taxon>Kinetoplastea</taxon>
        <taxon>Metakinetoplastina</taxon>
        <taxon>Trypanosomatida</taxon>
        <taxon>Trypanosomatidae</taxon>
        <taxon>Trypanosoma</taxon>
    </lineage>
</organism>
<dbReference type="VEuPathDB" id="TriTrypDB:TEOVI_000631200"/>
<evidence type="ECO:0000313" key="2">
    <source>
        <dbReference type="EMBL" id="SCU65906.1"/>
    </source>
</evidence>
<dbReference type="Proteomes" id="UP000195570">
    <property type="component" value="Unassembled WGS sequence"/>
</dbReference>
<dbReference type="PANTHER" id="PTHR37935">
    <property type="entry name" value="CHROMOSOME UNDETERMINED SCAFFOLD_14, WHOLE GENOME SHOTGUN SEQUENCE"/>
    <property type="match status" value="1"/>
</dbReference>
<evidence type="ECO:0000256" key="1">
    <source>
        <dbReference type="SAM" id="Phobius"/>
    </source>
</evidence>